<gene>
    <name evidence="1" type="ORF">NITMOv2_2601</name>
</gene>
<dbReference type="KEGG" id="nmv:NITMOv2_2601"/>
<evidence type="ECO:0000313" key="1">
    <source>
        <dbReference type="EMBL" id="ALA59014.1"/>
    </source>
</evidence>
<accession>A0A0K2GDT6</accession>
<dbReference type="EMBL" id="CP011801">
    <property type="protein sequence ID" value="ALA59014.1"/>
    <property type="molecule type" value="Genomic_DNA"/>
</dbReference>
<dbReference type="STRING" id="42253.NITMOv2_2601"/>
<evidence type="ECO:0000313" key="2">
    <source>
        <dbReference type="Proteomes" id="UP000069205"/>
    </source>
</evidence>
<dbReference type="PATRIC" id="fig|42253.5.peg.2569"/>
<organism evidence="1 2">
    <name type="scientific">Nitrospira moscoviensis</name>
    <dbReference type="NCBI Taxonomy" id="42253"/>
    <lineage>
        <taxon>Bacteria</taxon>
        <taxon>Pseudomonadati</taxon>
        <taxon>Nitrospirota</taxon>
        <taxon>Nitrospiria</taxon>
        <taxon>Nitrospirales</taxon>
        <taxon>Nitrospiraceae</taxon>
        <taxon>Nitrospira</taxon>
    </lineage>
</organism>
<dbReference type="Pfam" id="PF18993">
    <property type="entry name" value="Rv0078B"/>
    <property type="match status" value="1"/>
</dbReference>
<sequence>MSTLGSALPAVLFSCLRFWDRLFSRAMAIDVHRIEVIDDVMADVLRRKTPAERLAIGFGLWRSARVILRGQLEARHPDWDSERLDREVARRLSHGAV</sequence>
<protein>
    <submittedName>
        <fullName evidence="1">Uncharacterized protein</fullName>
    </submittedName>
</protein>
<dbReference type="RefSeq" id="WP_202967211.1">
    <property type="nucleotide sequence ID" value="NZ_CP011801.1"/>
</dbReference>
<dbReference type="InterPro" id="IPR044054">
    <property type="entry name" value="Rv0078B"/>
</dbReference>
<keyword evidence="2" id="KW-1185">Reference proteome</keyword>
<reference evidence="1 2" key="1">
    <citation type="journal article" date="2015" name="Proc. Natl. Acad. Sci. U.S.A.">
        <title>Expanded metabolic versatility of ubiquitous nitrite-oxidizing bacteria from the genus Nitrospira.</title>
        <authorList>
            <person name="Koch H."/>
            <person name="Lucker S."/>
            <person name="Albertsen M."/>
            <person name="Kitzinger K."/>
            <person name="Herbold C."/>
            <person name="Spieck E."/>
            <person name="Nielsen P.H."/>
            <person name="Wagner M."/>
            <person name="Daims H."/>
        </authorList>
    </citation>
    <scope>NUCLEOTIDE SEQUENCE [LARGE SCALE GENOMIC DNA]</scope>
    <source>
        <strain evidence="1 2">NSP M-1</strain>
    </source>
</reference>
<name>A0A0K2GDT6_NITMO</name>
<dbReference type="Proteomes" id="UP000069205">
    <property type="component" value="Chromosome"/>
</dbReference>
<dbReference type="AlphaFoldDB" id="A0A0K2GDT6"/>
<proteinExistence type="predicted"/>